<feature type="region of interest" description="Disordered" evidence="1">
    <location>
        <begin position="37"/>
        <end position="122"/>
    </location>
</feature>
<dbReference type="KEGG" id="fil:BN1229_v1_2157"/>
<dbReference type="Proteomes" id="UP000033187">
    <property type="component" value="Chromosome 1"/>
</dbReference>
<evidence type="ECO:0000256" key="2">
    <source>
        <dbReference type="SAM" id="SignalP"/>
    </source>
</evidence>
<name>A0A0D6JFD0_9HYPH</name>
<feature type="signal peptide" evidence="2">
    <location>
        <begin position="1"/>
        <end position="25"/>
    </location>
</feature>
<feature type="compositionally biased region" description="Low complexity" evidence="1">
    <location>
        <begin position="88"/>
        <end position="100"/>
    </location>
</feature>
<dbReference type="OrthoDB" id="10017668at2"/>
<keyword evidence="2" id="KW-0732">Signal</keyword>
<feature type="compositionally biased region" description="Polar residues" evidence="1">
    <location>
        <begin position="106"/>
        <end position="122"/>
    </location>
</feature>
<dbReference type="EMBL" id="LN829119">
    <property type="protein sequence ID" value="CPR19418.1"/>
    <property type="molecule type" value="Genomic_DNA"/>
</dbReference>
<dbReference type="PROSITE" id="PS51257">
    <property type="entry name" value="PROKAR_LIPOPROTEIN"/>
    <property type="match status" value="1"/>
</dbReference>
<dbReference type="AlphaFoldDB" id="A0A0D6JFD0"/>
<evidence type="ECO:0000313" key="4">
    <source>
        <dbReference type="Proteomes" id="UP000033187"/>
    </source>
</evidence>
<feature type="compositionally biased region" description="Basic residues" evidence="1">
    <location>
        <begin position="47"/>
        <end position="66"/>
    </location>
</feature>
<organism evidence="3 4">
    <name type="scientific">Candidatus Filomicrobium marinum</name>
    <dbReference type="NCBI Taxonomy" id="1608628"/>
    <lineage>
        <taxon>Bacteria</taxon>
        <taxon>Pseudomonadati</taxon>
        <taxon>Pseudomonadota</taxon>
        <taxon>Alphaproteobacteria</taxon>
        <taxon>Hyphomicrobiales</taxon>
        <taxon>Hyphomicrobiaceae</taxon>
        <taxon>Filomicrobium</taxon>
    </lineage>
</organism>
<dbReference type="KEGG" id="fiy:BN1229_v1_2157"/>
<keyword evidence="4" id="KW-1185">Reference proteome</keyword>
<reference evidence="4" key="1">
    <citation type="submission" date="2015-02" db="EMBL/GenBank/DDBJ databases">
        <authorList>
            <person name="Chooi Y.-H."/>
        </authorList>
    </citation>
    <scope>NUCLEOTIDE SEQUENCE [LARGE SCALE GENOMIC DNA]</scope>
    <source>
        <strain evidence="4">strain Y</strain>
    </source>
</reference>
<accession>A0A0D6JFD0</accession>
<gene>
    <name evidence="3" type="ORF">YBN1229_v1_2157</name>
</gene>
<feature type="chain" id="PRO_5002306152" description="Lipoprotein" evidence="2">
    <location>
        <begin position="26"/>
        <end position="139"/>
    </location>
</feature>
<dbReference type="RefSeq" id="WP_046478180.1">
    <property type="nucleotide sequence ID" value="NZ_LN829118.1"/>
</dbReference>
<evidence type="ECO:0000313" key="3">
    <source>
        <dbReference type="EMBL" id="CPR19418.1"/>
    </source>
</evidence>
<protein>
    <recommendedName>
        <fullName evidence="5">Lipoprotein</fullName>
    </recommendedName>
</protein>
<evidence type="ECO:0000256" key="1">
    <source>
        <dbReference type="SAM" id="MobiDB-lite"/>
    </source>
</evidence>
<proteinExistence type="predicted"/>
<sequence length="139" mass="14756">MTRTILAIATSLLGISMLFASAAQACISCSYVPEVVNTPSPYQPKAYKQKRAYNKSVERRKARPQKRTVTAKPSPKKADTAKSEPAQTETNTAETKTSTAPANAPNEDNGTQTAASGETSVNCKRFSATAGVTITVPCE</sequence>
<evidence type="ECO:0008006" key="5">
    <source>
        <dbReference type="Google" id="ProtNLM"/>
    </source>
</evidence>